<dbReference type="InterPro" id="IPR012337">
    <property type="entry name" value="RNaseH-like_sf"/>
</dbReference>
<dbReference type="InterPro" id="IPR001584">
    <property type="entry name" value="Integrase_cat-core"/>
</dbReference>
<dbReference type="PROSITE" id="PS50994">
    <property type="entry name" value="INTEGRASE"/>
    <property type="match status" value="1"/>
</dbReference>
<dbReference type="GO" id="GO:0015074">
    <property type="term" value="P:DNA integration"/>
    <property type="evidence" value="ECO:0007669"/>
    <property type="project" value="InterPro"/>
</dbReference>
<dbReference type="Gene3D" id="3.30.420.10">
    <property type="entry name" value="Ribonuclease H-like superfamily/Ribonuclease H"/>
    <property type="match status" value="1"/>
</dbReference>
<feature type="domain" description="CCHC-type" evidence="3">
    <location>
        <begin position="510"/>
        <end position="526"/>
    </location>
</feature>
<sequence>MRNEQGHIGFRVQVAALAAYDYRYMKLRMVESFFVNRIKILVISFSCLFKKCYSTELTTQSPSILLLAMNSRGRLYKISSMMILMMMTVINRGRFRMRRELFYRILNNVVAHEPYFIQKIDACGRQSLSPEQKLTVVFRMLAYVCSADSTDEHCRLGESTTFECLRKFVLLLKLCMVSGTSVPQIRPTFTGSCTMLVAEDSRHEWKNCPTAWAGQFTGYKHKPTVILDCDGSFEDGCDSIEGGYTAPRDNVQDSDSSNNNNAIVAYPRKLQKRKKRDLDSSKSKKTLEREEEADQDNFLIHRMDYRIPSKQTWIEAVVKLCKAMCHIHIGLSFTTDSNSRFKGQKVDDDGSSDSEKEALLMKDAKALGIIQGAVRSIKLQDLCRDFEYTRMRDDETLSGYLTRLLELVNQIKGYGEDLSKGRLVQKLLISLTKEFDPVCYVIEQTKDIEMIEVQEKSCKSKGKKWDSKPQNSGNQGEKHEPGEKSDQAKGKCKHCDKLYHGECWFKGKPKCYGCNCFGHLIKDCEQSNKTEKLANLASKISNMSILLWQIEQHLENHLACRFGHLNYCSLRLLQEKDMVQGLLKLQESEKTCSGCAIGKSHRSSFDKEIAWRASQPLELIHSDTCGPMQSITLGENRYFLTFIDDHTRMCWVFFLQHKSQAFNIFKRFKNMVELQSGYQIKKLRSDRGGEYTSLEFSKFCEEMGLERQLTIAYSPQQNGVAERKNHTVMEMARTMMHEKKIPLKFWA</sequence>
<dbReference type="EMBL" id="AP020346">
    <property type="protein sequence ID" value="BBN67207.1"/>
    <property type="molecule type" value="Genomic_DNA"/>
</dbReference>
<protein>
    <submittedName>
        <fullName evidence="5">Transposable element protein</fullName>
    </submittedName>
</protein>
<evidence type="ECO:0000259" key="3">
    <source>
        <dbReference type="PROSITE" id="PS50158"/>
    </source>
</evidence>
<evidence type="ECO:0000259" key="4">
    <source>
        <dbReference type="PROSITE" id="PS50994"/>
    </source>
</evidence>
<organism evidence="5">
    <name type="scientific">Prunus dulcis</name>
    <name type="common">Almond</name>
    <name type="synonym">Amygdalus dulcis</name>
    <dbReference type="NCBI Taxonomy" id="3755"/>
    <lineage>
        <taxon>Eukaryota</taxon>
        <taxon>Viridiplantae</taxon>
        <taxon>Streptophyta</taxon>
        <taxon>Embryophyta</taxon>
        <taxon>Tracheophyta</taxon>
        <taxon>Spermatophyta</taxon>
        <taxon>Magnoliopsida</taxon>
        <taxon>eudicotyledons</taxon>
        <taxon>Gunneridae</taxon>
        <taxon>Pentapetalae</taxon>
        <taxon>rosids</taxon>
        <taxon>fabids</taxon>
        <taxon>Rosales</taxon>
        <taxon>Rosaceae</taxon>
        <taxon>Amygdaloideae</taxon>
        <taxon>Amygdaleae</taxon>
        <taxon>Prunus</taxon>
    </lineage>
</organism>
<dbReference type="AlphaFoldDB" id="A0A5H2XEW9"/>
<feature type="compositionally biased region" description="Basic and acidic residues" evidence="2">
    <location>
        <begin position="276"/>
        <end position="288"/>
    </location>
</feature>
<proteinExistence type="predicted"/>
<feature type="domain" description="Integrase catalytic" evidence="4">
    <location>
        <begin position="612"/>
        <end position="747"/>
    </location>
</feature>
<feature type="region of interest" description="Disordered" evidence="2">
    <location>
        <begin position="271"/>
        <end position="292"/>
    </location>
</feature>
<evidence type="ECO:0000256" key="1">
    <source>
        <dbReference type="PROSITE-ProRule" id="PRU00047"/>
    </source>
</evidence>
<dbReference type="Pfam" id="PF00665">
    <property type="entry name" value="rve"/>
    <property type="match status" value="1"/>
</dbReference>
<keyword evidence="1" id="KW-0479">Metal-binding</keyword>
<keyword evidence="1" id="KW-0863">Zinc-finger</keyword>
<dbReference type="Pfam" id="PF04827">
    <property type="entry name" value="Plant_tran"/>
    <property type="match status" value="1"/>
</dbReference>
<dbReference type="Pfam" id="PF14223">
    <property type="entry name" value="Retrotran_gag_2"/>
    <property type="match status" value="1"/>
</dbReference>
<accession>A0A5H2XEW9</accession>
<reference evidence="5" key="1">
    <citation type="journal article" date="2019" name="Science">
        <title>Mutation of a bHLH transcription factor allowed almond domestication.</title>
        <authorList>
            <person name="Sanchez-Perez R."/>
            <person name="Pavan S."/>
            <person name="Mazzeo R."/>
            <person name="Moldovan C."/>
            <person name="Aiese Cigliano R."/>
            <person name="Del Cueto J."/>
            <person name="Ricciardi F."/>
            <person name="Lotti C."/>
            <person name="Ricciardi L."/>
            <person name="Dicenta F."/>
            <person name="Lopez-Marques R.L."/>
            <person name="Lindberg Moller B."/>
        </authorList>
    </citation>
    <scope>NUCLEOTIDE SEQUENCE</scope>
</reference>
<dbReference type="InterPro" id="IPR001878">
    <property type="entry name" value="Znf_CCHC"/>
</dbReference>
<keyword evidence="1" id="KW-0862">Zinc</keyword>
<feature type="compositionally biased region" description="Basic and acidic residues" evidence="2">
    <location>
        <begin position="476"/>
        <end position="489"/>
    </location>
</feature>
<dbReference type="InterPro" id="IPR036397">
    <property type="entry name" value="RNaseH_sf"/>
</dbReference>
<evidence type="ECO:0000256" key="2">
    <source>
        <dbReference type="SAM" id="MobiDB-lite"/>
    </source>
</evidence>
<evidence type="ECO:0000313" key="5">
    <source>
        <dbReference type="EMBL" id="BBN67207.1"/>
    </source>
</evidence>
<dbReference type="InterPro" id="IPR039537">
    <property type="entry name" value="Retrotran_Ty1/copia-like"/>
</dbReference>
<feature type="region of interest" description="Disordered" evidence="2">
    <location>
        <begin position="461"/>
        <end position="489"/>
    </location>
</feature>
<dbReference type="GO" id="GO:0003676">
    <property type="term" value="F:nucleic acid binding"/>
    <property type="evidence" value="ECO:0007669"/>
    <property type="project" value="InterPro"/>
</dbReference>
<dbReference type="GO" id="GO:0008270">
    <property type="term" value="F:zinc ion binding"/>
    <property type="evidence" value="ECO:0007669"/>
    <property type="project" value="UniProtKB-KW"/>
</dbReference>
<dbReference type="PANTHER" id="PTHR42648">
    <property type="entry name" value="TRANSPOSASE, PUTATIVE-RELATED"/>
    <property type="match status" value="1"/>
</dbReference>
<dbReference type="SUPFAM" id="SSF53098">
    <property type="entry name" value="Ribonuclease H-like"/>
    <property type="match status" value="1"/>
</dbReference>
<dbReference type="InterPro" id="IPR006912">
    <property type="entry name" value="Harbinger_derived_prot"/>
</dbReference>
<dbReference type="PANTHER" id="PTHR42648:SF18">
    <property type="entry name" value="RETROTRANSPOSON, UNCLASSIFIED-LIKE PROTEIN"/>
    <property type="match status" value="1"/>
</dbReference>
<dbReference type="PROSITE" id="PS50158">
    <property type="entry name" value="ZF_CCHC"/>
    <property type="match status" value="1"/>
</dbReference>
<name>A0A5H2XEW9_PRUDU</name>
<gene>
    <name evidence="5" type="ORF">Prudu_9S000400</name>
</gene>